<dbReference type="PANTHER" id="PTHR23028:SF53">
    <property type="entry name" value="ACYL_TRANSF_3 DOMAIN-CONTAINING PROTEIN"/>
    <property type="match status" value="1"/>
</dbReference>
<keyword evidence="1" id="KW-1133">Transmembrane helix</keyword>
<keyword evidence="1" id="KW-0812">Transmembrane</keyword>
<feature type="transmembrane region" description="Helical" evidence="1">
    <location>
        <begin position="63"/>
        <end position="82"/>
    </location>
</feature>
<feature type="transmembrane region" description="Helical" evidence="1">
    <location>
        <begin position="208"/>
        <end position="225"/>
    </location>
</feature>
<dbReference type="Pfam" id="PF01757">
    <property type="entry name" value="Acyl_transf_3"/>
    <property type="match status" value="1"/>
</dbReference>
<evidence type="ECO:0000313" key="4">
    <source>
        <dbReference type="Proteomes" id="UP000430120"/>
    </source>
</evidence>
<dbReference type="InterPro" id="IPR002656">
    <property type="entry name" value="Acyl_transf_3_dom"/>
</dbReference>
<sequence>MQAALRRRIVFFLPRSVLLWTALQAGHLKYLVSADPWPARDTLIAGKSRMDVPAVKRFHGLDLLRGLAAMTVIFWHWVHFFFEGTQYGGQPKQIFPLYQVLFPFYEKGFKAVDLFFTISGFVFFFMYRDMIRGGKITASQFFVLRFSRLYPLHLLSLMLVIALQHGYESIHLSSFVYRFNDLKHFILSLLLLQSWGVESGESFNGPSWSVSVEAFLYCVFFVFALRVRAGFIGTWLIALCFFVGVDALYHPFARGLGSFFFGGAAFLAYEYIAGHACRDAVERGLAWMAPLLWMVTFLLMGFSFGAFGDWSSQVHPPWIQKAASFLSKVWPNMVLFPVTILSMALSENRLKAYFSKGSYLGDISYSIYLLHFPLQIIFVLVFSGLGFGQEVFTSAYMLLLFILLLIVVAGFSFRYFERPAQELIRRTSRNLFGHGRAI</sequence>
<feature type="transmembrane region" description="Helical" evidence="1">
    <location>
        <begin position="148"/>
        <end position="167"/>
    </location>
</feature>
<keyword evidence="4" id="KW-1185">Reference proteome</keyword>
<reference evidence="3 4" key="1">
    <citation type="submission" date="2019-09" db="EMBL/GenBank/DDBJ databases">
        <title>Draft genome sequences of 48 bacterial type strains from the CCUG.</title>
        <authorList>
            <person name="Tunovic T."/>
            <person name="Pineiro-Iglesias B."/>
            <person name="Unosson C."/>
            <person name="Inganas E."/>
            <person name="Ohlen M."/>
            <person name="Cardew S."/>
            <person name="Jensie-Markopoulos S."/>
            <person name="Salva-Serra F."/>
            <person name="Jaen-Luchoro D."/>
            <person name="Karlsson R."/>
            <person name="Svensson-Stadler L."/>
            <person name="Chun J."/>
            <person name="Moore E."/>
        </authorList>
    </citation>
    <scope>NUCLEOTIDE SEQUENCE [LARGE SCALE GENOMIC DNA]</scope>
    <source>
        <strain evidence="3 4">CCUG 30977</strain>
    </source>
</reference>
<keyword evidence="3" id="KW-0808">Transferase</keyword>
<dbReference type="PANTHER" id="PTHR23028">
    <property type="entry name" value="ACETYLTRANSFERASE"/>
    <property type="match status" value="1"/>
</dbReference>
<dbReference type="GO" id="GO:0016747">
    <property type="term" value="F:acyltransferase activity, transferring groups other than amino-acyl groups"/>
    <property type="evidence" value="ECO:0007669"/>
    <property type="project" value="InterPro"/>
</dbReference>
<feature type="transmembrane region" description="Helical" evidence="1">
    <location>
        <begin position="394"/>
        <end position="416"/>
    </location>
</feature>
<comment type="caution">
    <text evidence="3">The sequence shown here is derived from an EMBL/GenBank/DDBJ whole genome shotgun (WGS) entry which is preliminary data.</text>
</comment>
<feature type="transmembrane region" description="Helical" evidence="1">
    <location>
        <begin position="367"/>
        <end position="388"/>
    </location>
</feature>
<feature type="transmembrane region" description="Helical" evidence="1">
    <location>
        <begin position="108"/>
        <end position="127"/>
    </location>
</feature>
<dbReference type="InterPro" id="IPR050879">
    <property type="entry name" value="Acyltransferase_3"/>
</dbReference>
<dbReference type="AlphaFoldDB" id="A0A643F8R3"/>
<feature type="domain" description="Acyltransferase 3" evidence="2">
    <location>
        <begin position="59"/>
        <end position="408"/>
    </location>
</feature>
<protein>
    <submittedName>
        <fullName evidence="3">Acyltransferase</fullName>
    </submittedName>
</protein>
<feature type="transmembrane region" description="Helical" evidence="1">
    <location>
        <begin position="328"/>
        <end position="346"/>
    </location>
</feature>
<accession>A0A643F8R3</accession>
<proteinExistence type="predicted"/>
<keyword evidence="1" id="KW-0472">Membrane</keyword>
<evidence type="ECO:0000259" key="2">
    <source>
        <dbReference type="Pfam" id="PF01757"/>
    </source>
</evidence>
<feature type="transmembrane region" description="Helical" evidence="1">
    <location>
        <begin position="232"/>
        <end position="249"/>
    </location>
</feature>
<feature type="transmembrane region" description="Helical" evidence="1">
    <location>
        <begin position="285"/>
        <end position="308"/>
    </location>
</feature>
<feature type="transmembrane region" description="Helical" evidence="1">
    <location>
        <begin position="255"/>
        <end position="273"/>
    </location>
</feature>
<evidence type="ECO:0000256" key="1">
    <source>
        <dbReference type="SAM" id="Phobius"/>
    </source>
</evidence>
<evidence type="ECO:0000313" key="3">
    <source>
        <dbReference type="EMBL" id="KAB0577061.1"/>
    </source>
</evidence>
<dbReference type="GO" id="GO:0000271">
    <property type="term" value="P:polysaccharide biosynthetic process"/>
    <property type="evidence" value="ECO:0007669"/>
    <property type="project" value="TreeGrafter"/>
</dbReference>
<keyword evidence="3" id="KW-0012">Acyltransferase</keyword>
<dbReference type="Proteomes" id="UP000430120">
    <property type="component" value="Unassembled WGS sequence"/>
</dbReference>
<organism evidence="3 4">
    <name type="scientific">Ideonella dechloratans</name>
    <dbReference type="NCBI Taxonomy" id="36863"/>
    <lineage>
        <taxon>Bacteria</taxon>
        <taxon>Pseudomonadati</taxon>
        <taxon>Pseudomonadota</taxon>
        <taxon>Betaproteobacteria</taxon>
        <taxon>Burkholderiales</taxon>
        <taxon>Sphaerotilaceae</taxon>
        <taxon>Ideonella</taxon>
    </lineage>
</organism>
<gene>
    <name evidence="3" type="ORF">F7Q92_17010</name>
</gene>
<dbReference type="GO" id="GO:0016020">
    <property type="term" value="C:membrane"/>
    <property type="evidence" value="ECO:0007669"/>
    <property type="project" value="TreeGrafter"/>
</dbReference>
<name>A0A643F8R3_IDEDE</name>
<dbReference type="OrthoDB" id="9814807at2"/>
<dbReference type="EMBL" id="VZPB01000051">
    <property type="protein sequence ID" value="KAB0577061.1"/>
    <property type="molecule type" value="Genomic_DNA"/>
</dbReference>